<dbReference type="InterPro" id="IPR021130">
    <property type="entry name" value="PRib-ATP_PPHydrolase-like"/>
</dbReference>
<comment type="catalytic activity">
    <reaction evidence="2">
        <text>1-(5-phospho-beta-D-ribosyl)-ATP + H2O = 1-(5-phospho-beta-D-ribosyl)-5'-AMP + diphosphate + H(+)</text>
        <dbReference type="Rhea" id="RHEA:22828"/>
        <dbReference type="ChEBI" id="CHEBI:15377"/>
        <dbReference type="ChEBI" id="CHEBI:15378"/>
        <dbReference type="ChEBI" id="CHEBI:33019"/>
        <dbReference type="ChEBI" id="CHEBI:59457"/>
        <dbReference type="ChEBI" id="CHEBI:73183"/>
        <dbReference type="EC" id="3.6.1.31"/>
    </reaction>
</comment>
<comment type="pathway">
    <text evidence="4">Amino-acid biosynthesis; L-histidine biosynthesis; L-histidine from 5-phospho-alpha-D-ribose 1-diphosphate: step 3/9.</text>
</comment>
<accession>A0A382I5Y1</accession>
<dbReference type="Gene3D" id="3.10.20.810">
    <property type="entry name" value="Phosphoribosyl-AMP cyclohydrolase"/>
    <property type="match status" value="1"/>
</dbReference>
<evidence type="ECO:0000256" key="3">
    <source>
        <dbReference type="ARBA" id="ARBA00004496"/>
    </source>
</evidence>
<feature type="domain" description="Phosphoribosyl-AMP cyclohydrolase" evidence="13">
    <location>
        <begin position="16"/>
        <end position="88"/>
    </location>
</feature>
<dbReference type="EMBL" id="UINC01065297">
    <property type="protein sequence ID" value="SVB94805.1"/>
    <property type="molecule type" value="Genomic_DNA"/>
</dbReference>
<evidence type="ECO:0000256" key="12">
    <source>
        <dbReference type="ARBA" id="ARBA00023268"/>
    </source>
</evidence>
<dbReference type="PANTHER" id="PTHR42945">
    <property type="entry name" value="HISTIDINE BIOSYNTHESIS BIFUNCTIONAL PROTEIN"/>
    <property type="match status" value="1"/>
</dbReference>
<dbReference type="Gene3D" id="1.10.287.1080">
    <property type="entry name" value="MazG-like"/>
    <property type="match status" value="1"/>
</dbReference>
<protein>
    <recommendedName>
        <fullName evidence="13">Phosphoribosyl-AMP cyclohydrolase domain-containing protein</fullName>
    </recommendedName>
</protein>
<dbReference type="GO" id="GO:0004636">
    <property type="term" value="F:phosphoribosyl-ATP diphosphatase activity"/>
    <property type="evidence" value="ECO:0007669"/>
    <property type="project" value="UniProtKB-EC"/>
</dbReference>
<evidence type="ECO:0000256" key="6">
    <source>
        <dbReference type="ARBA" id="ARBA00022490"/>
    </source>
</evidence>
<name>A0A382I5Y1_9ZZZZ</name>
<dbReference type="GO" id="GO:0004635">
    <property type="term" value="F:phosphoribosyl-AMP cyclohydrolase activity"/>
    <property type="evidence" value="ECO:0007669"/>
    <property type="project" value="UniProtKB-EC"/>
</dbReference>
<proteinExistence type="inferred from homology"/>
<comment type="catalytic activity">
    <reaction evidence="1">
        <text>1-(5-phospho-beta-D-ribosyl)-5'-AMP + H2O = 1-(5-phospho-beta-D-ribosyl)-5-[(5-phospho-beta-D-ribosylamino)methylideneamino]imidazole-4-carboxamide</text>
        <dbReference type="Rhea" id="RHEA:20049"/>
        <dbReference type="ChEBI" id="CHEBI:15377"/>
        <dbReference type="ChEBI" id="CHEBI:58435"/>
        <dbReference type="ChEBI" id="CHEBI:59457"/>
        <dbReference type="EC" id="3.5.4.19"/>
    </reaction>
</comment>
<evidence type="ECO:0000256" key="1">
    <source>
        <dbReference type="ARBA" id="ARBA00000024"/>
    </source>
</evidence>
<dbReference type="GO" id="GO:0005737">
    <property type="term" value="C:cytoplasm"/>
    <property type="evidence" value="ECO:0007669"/>
    <property type="project" value="UniProtKB-SubCell"/>
</dbReference>
<dbReference type="SUPFAM" id="SSF141734">
    <property type="entry name" value="HisI-like"/>
    <property type="match status" value="1"/>
</dbReference>
<dbReference type="SUPFAM" id="SSF101386">
    <property type="entry name" value="all-alpha NTP pyrophosphatases"/>
    <property type="match status" value="1"/>
</dbReference>
<keyword evidence="6" id="KW-0963">Cytoplasm</keyword>
<dbReference type="HAMAP" id="MF_01020">
    <property type="entry name" value="HisE"/>
    <property type="match status" value="1"/>
</dbReference>
<keyword evidence="8" id="KW-0547">Nucleotide-binding</keyword>
<evidence type="ECO:0000256" key="11">
    <source>
        <dbReference type="ARBA" id="ARBA00023102"/>
    </source>
</evidence>
<dbReference type="InterPro" id="IPR008179">
    <property type="entry name" value="HisE"/>
</dbReference>
<keyword evidence="12" id="KW-0511">Multifunctional enzyme</keyword>
<dbReference type="UniPathway" id="UPA00031">
    <property type="reaction ID" value="UER00007"/>
</dbReference>
<evidence type="ECO:0000256" key="2">
    <source>
        <dbReference type="ARBA" id="ARBA00001460"/>
    </source>
</evidence>
<sequence length="188" mass="21673">MIPAIIQDNRTDEVIMLGYMNQESIDLTINSNHVWFYSRSRKRLWEKGEKSGNYLKLISLSLDCDQDTILIKAVPTGPICHTGNSTCFSNENIHKQNTLNSLIAIIKQRKEDHNPDSYTSNLLKEGMPKIAQKIVEEAGELSIASLTDKNKTKIIYEFCDLIYHMLVMLEKADINIEEIWDELELRKK</sequence>
<evidence type="ECO:0000256" key="9">
    <source>
        <dbReference type="ARBA" id="ARBA00022801"/>
    </source>
</evidence>
<dbReference type="AlphaFoldDB" id="A0A382I5Y1"/>
<dbReference type="FunFam" id="3.10.20.810:FF:000001">
    <property type="entry name" value="Histidine biosynthesis bifunctional protein HisIE"/>
    <property type="match status" value="1"/>
</dbReference>
<organism evidence="14">
    <name type="scientific">marine metagenome</name>
    <dbReference type="NCBI Taxonomy" id="408172"/>
    <lineage>
        <taxon>unclassified sequences</taxon>
        <taxon>metagenomes</taxon>
        <taxon>ecological metagenomes</taxon>
    </lineage>
</organism>
<evidence type="ECO:0000256" key="5">
    <source>
        <dbReference type="ARBA" id="ARBA00005204"/>
    </source>
</evidence>
<dbReference type="CDD" id="cd11534">
    <property type="entry name" value="NTP-PPase_HisIE_like"/>
    <property type="match status" value="1"/>
</dbReference>
<evidence type="ECO:0000256" key="8">
    <source>
        <dbReference type="ARBA" id="ARBA00022741"/>
    </source>
</evidence>
<keyword evidence="7" id="KW-0028">Amino-acid biosynthesis</keyword>
<evidence type="ECO:0000256" key="4">
    <source>
        <dbReference type="ARBA" id="ARBA00005169"/>
    </source>
</evidence>
<dbReference type="NCBIfam" id="TIGR03188">
    <property type="entry name" value="histidine_hisI"/>
    <property type="match status" value="1"/>
</dbReference>
<dbReference type="GO" id="GO:0005524">
    <property type="term" value="F:ATP binding"/>
    <property type="evidence" value="ECO:0007669"/>
    <property type="project" value="UniProtKB-KW"/>
</dbReference>
<dbReference type="PANTHER" id="PTHR42945:SF9">
    <property type="entry name" value="HISTIDINE BIOSYNTHESIS BIFUNCTIONAL PROTEIN HISIE"/>
    <property type="match status" value="1"/>
</dbReference>
<evidence type="ECO:0000259" key="13">
    <source>
        <dbReference type="Pfam" id="PF01502"/>
    </source>
</evidence>
<dbReference type="GO" id="GO:0000105">
    <property type="term" value="P:L-histidine biosynthetic process"/>
    <property type="evidence" value="ECO:0007669"/>
    <property type="project" value="UniProtKB-UniPathway"/>
</dbReference>
<reference evidence="14" key="1">
    <citation type="submission" date="2018-05" db="EMBL/GenBank/DDBJ databases">
        <authorList>
            <person name="Lanie J.A."/>
            <person name="Ng W.-L."/>
            <person name="Kazmierczak K.M."/>
            <person name="Andrzejewski T.M."/>
            <person name="Davidsen T.M."/>
            <person name="Wayne K.J."/>
            <person name="Tettelin H."/>
            <person name="Glass J.I."/>
            <person name="Rusch D."/>
            <person name="Podicherti R."/>
            <person name="Tsui H.-C.T."/>
            <person name="Winkler M.E."/>
        </authorList>
    </citation>
    <scope>NUCLEOTIDE SEQUENCE</scope>
</reference>
<dbReference type="Pfam" id="PF01502">
    <property type="entry name" value="PRA-CH"/>
    <property type="match status" value="1"/>
</dbReference>
<keyword evidence="11" id="KW-0368">Histidine biosynthesis</keyword>
<dbReference type="InterPro" id="IPR002496">
    <property type="entry name" value="PRib_AMP_CycHydrolase_dom"/>
</dbReference>
<dbReference type="NCBIfam" id="NF000768">
    <property type="entry name" value="PRK00051.1"/>
    <property type="match status" value="1"/>
</dbReference>
<evidence type="ECO:0000256" key="7">
    <source>
        <dbReference type="ARBA" id="ARBA00022605"/>
    </source>
</evidence>
<evidence type="ECO:0000256" key="10">
    <source>
        <dbReference type="ARBA" id="ARBA00022840"/>
    </source>
</evidence>
<evidence type="ECO:0000313" key="14">
    <source>
        <dbReference type="EMBL" id="SVB94805.1"/>
    </source>
</evidence>
<comment type="pathway">
    <text evidence="5">Amino-acid biosynthesis; L-histidine biosynthesis; L-histidine from 5-phospho-alpha-D-ribose 1-diphosphate: step 2/9.</text>
</comment>
<keyword evidence="9" id="KW-0378">Hydrolase</keyword>
<keyword evidence="10" id="KW-0067">ATP-binding</keyword>
<gene>
    <name evidence="14" type="ORF">METZ01_LOCUS247659</name>
</gene>
<dbReference type="Pfam" id="PF01503">
    <property type="entry name" value="PRA-PH"/>
    <property type="match status" value="1"/>
</dbReference>
<dbReference type="InterPro" id="IPR038019">
    <property type="entry name" value="PRib_AMP_CycHydrolase_sf"/>
</dbReference>
<comment type="subcellular location">
    <subcellularLocation>
        <location evidence="3">Cytoplasm</location>
    </subcellularLocation>
</comment>
<dbReference type="NCBIfam" id="NF002747">
    <property type="entry name" value="PRK02759.1"/>
    <property type="match status" value="1"/>
</dbReference>